<comment type="caution">
    <text evidence="1">The sequence shown here is derived from an EMBL/GenBank/DDBJ whole genome shotgun (WGS) entry which is preliminary data.</text>
</comment>
<organism evidence="1">
    <name type="scientific">marine sediment metagenome</name>
    <dbReference type="NCBI Taxonomy" id="412755"/>
    <lineage>
        <taxon>unclassified sequences</taxon>
        <taxon>metagenomes</taxon>
        <taxon>ecological metagenomes</taxon>
    </lineage>
</organism>
<dbReference type="EMBL" id="LAZR01053328">
    <property type="protein sequence ID" value="KKK80987.1"/>
    <property type="molecule type" value="Genomic_DNA"/>
</dbReference>
<evidence type="ECO:0000313" key="1">
    <source>
        <dbReference type="EMBL" id="KKK80987.1"/>
    </source>
</evidence>
<name>A0A0F8YHX1_9ZZZZ</name>
<accession>A0A0F8YHX1</accession>
<gene>
    <name evidence="1" type="ORF">LCGC14_2818010</name>
</gene>
<sequence>EGGVGSWTTGGTNTIATSTEQFVYSKASAKITYQDNATLASLSVTLTPSPYIAQLWLYIPDSYDGTDLRLQMNSYTGATVTNVDIDMDATNQWQRLEVTITPLPSDLVGTFDLIENGTAPTAGRVQSIDGAQVMAIASDSATLKFNGETITLKVQKGKSR</sequence>
<feature type="non-terminal residue" evidence="1">
    <location>
        <position position="1"/>
    </location>
</feature>
<dbReference type="AlphaFoldDB" id="A0A0F8YHX1"/>
<proteinExistence type="predicted"/>
<dbReference type="Gene3D" id="2.60.120.260">
    <property type="entry name" value="Galactose-binding domain-like"/>
    <property type="match status" value="1"/>
</dbReference>
<evidence type="ECO:0008006" key="2">
    <source>
        <dbReference type="Google" id="ProtNLM"/>
    </source>
</evidence>
<protein>
    <recommendedName>
        <fullName evidence="2">CBM-cenC domain-containing protein</fullName>
    </recommendedName>
</protein>
<reference evidence="1" key="1">
    <citation type="journal article" date="2015" name="Nature">
        <title>Complex archaea that bridge the gap between prokaryotes and eukaryotes.</title>
        <authorList>
            <person name="Spang A."/>
            <person name="Saw J.H."/>
            <person name="Jorgensen S.L."/>
            <person name="Zaremba-Niedzwiedzka K."/>
            <person name="Martijn J."/>
            <person name="Lind A.E."/>
            <person name="van Eijk R."/>
            <person name="Schleper C."/>
            <person name="Guy L."/>
            <person name="Ettema T.J."/>
        </authorList>
    </citation>
    <scope>NUCLEOTIDE SEQUENCE</scope>
</reference>